<dbReference type="Proteomes" id="UP000298653">
    <property type="component" value="Chromosome"/>
</dbReference>
<organism evidence="2 3">
    <name type="scientific">Anaerostipes rhamnosivorans</name>
    <dbReference type="NCBI Taxonomy" id="1229621"/>
    <lineage>
        <taxon>Bacteria</taxon>
        <taxon>Bacillati</taxon>
        <taxon>Bacillota</taxon>
        <taxon>Clostridia</taxon>
        <taxon>Lachnospirales</taxon>
        <taxon>Lachnospiraceae</taxon>
        <taxon>Anaerostipes</taxon>
    </lineage>
</organism>
<dbReference type="AlphaFoldDB" id="A0A4P8IBT7"/>
<keyword evidence="3" id="KW-1185">Reference proteome</keyword>
<dbReference type="EMBL" id="CP040058">
    <property type="protein sequence ID" value="QCP34926.1"/>
    <property type="molecule type" value="Genomic_DNA"/>
</dbReference>
<reference evidence="2 3" key="1">
    <citation type="submission" date="2019-05" db="EMBL/GenBank/DDBJ databases">
        <title>Complete genome sequencing of Anaerostipes rhamnosivorans.</title>
        <authorList>
            <person name="Bui T.P.N."/>
            <person name="de Vos W.M."/>
        </authorList>
    </citation>
    <scope>NUCLEOTIDE SEQUENCE [LARGE SCALE GENOMIC DNA]</scope>
    <source>
        <strain evidence="2 3">1y2</strain>
    </source>
</reference>
<feature type="domain" description="DUF6906" evidence="1">
    <location>
        <begin position="1"/>
        <end position="50"/>
    </location>
</feature>
<dbReference type="KEGG" id="arf:AR1Y2_1472"/>
<proteinExistence type="predicted"/>
<name>A0A4P8IBT7_9FIRM</name>
<evidence type="ECO:0000313" key="2">
    <source>
        <dbReference type="EMBL" id="QCP34926.1"/>
    </source>
</evidence>
<dbReference type="InterPro" id="IPR054201">
    <property type="entry name" value="DUF6906"/>
</dbReference>
<evidence type="ECO:0000313" key="3">
    <source>
        <dbReference type="Proteomes" id="UP000298653"/>
    </source>
</evidence>
<evidence type="ECO:0000259" key="1">
    <source>
        <dbReference type="Pfam" id="PF21847"/>
    </source>
</evidence>
<gene>
    <name evidence="2" type="ORF">AR1Y2_1472</name>
</gene>
<accession>A0A4P8IBT7</accession>
<sequence length="57" mass="6837">MKQAKKLTRKQKEIVSEHRLNPGNWMALEDSKDCLIIWHKKTGTVKKIRKEDVWNTF</sequence>
<protein>
    <recommendedName>
        <fullName evidence="1">DUF6906 domain-containing protein</fullName>
    </recommendedName>
</protein>
<dbReference type="Pfam" id="PF21847">
    <property type="entry name" value="DUF6906"/>
    <property type="match status" value="1"/>
</dbReference>